<keyword evidence="1" id="KW-0175">Coiled coil</keyword>
<accession>L1J4J2</accession>
<dbReference type="Gene3D" id="1.10.287.1490">
    <property type="match status" value="1"/>
</dbReference>
<keyword evidence="5" id="KW-1185">Reference proteome</keyword>
<organism evidence="3">
    <name type="scientific">Guillardia theta (strain CCMP2712)</name>
    <name type="common">Cryptophyte</name>
    <dbReference type="NCBI Taxonomy" id="905079"/>
    <lineage>
        <taxon>Eukaryota</taxon>
        <taxon>Cryptophyceae</taxon>
        <taxon>Pyrenomonadales</taxon>
        <taxon>Geminigeraceae</taxon>
        <taxon>Guillardia</taxon>
    </lineage>
</organism>
<proteinExistence type="predicted"/>
<dbReference type="HOGENOM" id="CLU_511391_0_0_1"/>
<protein>
    <submittedName>
        <fullName evidence="3 4">Uncharacterized protein</fullName>
    </submittedName>
</protein>
<reference evidence="3 5" key="1">
    <citation type="journal article" date="2012" name="Nature">
        <title>Algal genomes reveal evolutionary mosaicism and the fate of nucleomorphs.</title>
        <authorList>
            <consortium name="DOE Joint Genome Institute"/>
            <person name="Curtis B.A."/>
            <person name="Tanifuji G."/>
            <person name="Burki F."/>
            <person name="Gruber A."/>
            <person name="Irimia M."/>
            <person name="Maruyama S."/>
            <person name="Arias M.C."/>
            <person name="Ball S.G."/>
            <person name="Gile G.H."/>
            <person name="Hirakawa Y."/>
            <person name="Hopkins J.F."/>
            <person name="Kuo A."/>
            <person name="Rensing S.A."/>
            <person name="Schmutz J."/>
            <person name="Symeonidi A."/>
            <person name="Elias M."/>
            <person name="Eveleigh R.J."/>
            <person name="Herman E.K."/>
            <person name="Klute M.J."/>
            <person name="Nakayama T."/>
            <person name="Obornik M."/>
            <person name="Reyes-Prieto A."/>
            <person name="Armbrust E.V."/>
            <person name="Aves S.J."/>
            <person name="Beiko R.G."/>
            <person name="Coutinho P."/>
            <person name="Dacks J.B."/>
            <person name="Durnford D.G."/>
            <person name="Fast N.M."/>
            <person name="Green B.R."/>
            <person name="Grisdale C.J."/>
            <person name="Hempel F."/>
            <person name="Henrissat B."/>
            <person name="Hoppner M.P."/>
            <person name="Ishida K."/>
            <person name="Kim E."/>
            <person name="Koreny L."/>
            <person name="Kroth P.G."/>
            <person name="Liu Y."/>
            <person name="Malik S.B."/>
            <person name="Maier U.G."/>
            <person name="McRose D."/>
            <person name="Mock T."/>
            <person name="Neilson J.A."/>
            <person name="Onodera N.T."/>
            <person name="Poole A.M."/>
            <person name="Pritham E.J."/>
            <person name="Richards T.A."/>
            <person name="Rocap G."/>
            <person name="Roy S.W."/>
            <person name="Sarai C."/>
            <person name="Schaack S."/>
            <person name="Shirato S."/>
            <person name="Slamovits C.H."/>
            <person name="Spencer D.F."/>
            <person name="Suzuki S."/>
            <person name="Worden A.Z."/>
            <person name="Zauner S."/>
            <person name="Barry K."/>
            <person name="Bell C."/>
            <person name="Bharti A.K."/>
            <person name="Crow J.A."/>
            <person name="Grimwood J."/>
            <person name="Kramer R."/>
            <person name="Lindquist E."/>
            <person name="Lucas S."/>
            <person name="Salamov A."/>
            <person name="McFadden G.I."/>
            <person name="Lane C.E."/>
            <person name="Keeling P.J."/>
            <person name="Gray M.W."/>
            <person name="Grigoriev I.V."/>
            <person name="Archibald J.M."/>
        </authorList>
    </citation>
    <scope>NUCLEOTIDE SEQUENCE</scope>
    <source>
        <strain evidence="3 5">CCMP2712</strain>
    </source>
</reference>
<sequence>MNSPQMANLMSKTAAAAEEFKRLLAAEQQWAEERAHFQSEIIKKDQEIEKQIAKIKRFEESRAVEMQALRKEREESNRDKEAASTRITALLRELDLKAQSEARFNLEKKSWAERIERLEKIKENAREDAESAGQEVARLQKAYQELFSKSRLEKEQLSRQIQVLEDDNTDMREKIETLQEQQKASSAQIEALDAAISEARRAINHLNSEKSELSQQMESMEHEIGDVLQQLHTAQNALEAEKEAHIAALEIERSERQRQQEFFGQALAEAEGESRSAHSQDEKSFLQQKISNLEEAIAQERAEWEQTYQQMTEAIARKEMEQDAAAAHLEVMLRSVGGISKSGMDVGMSTVGLSKTGSAAATSPCAALNVLEADLSTEANALRSMKVHNLNDSGRVIEQDSAVESSTFPSHSPVGALTPQEHDWDAGAGEEMPRSRPPSLSKRQSSSPISGERSKSKTPDMLPRYMQDQKRPDTGTTTGEVTQFWNVGLRADFYGVRDPVADAKSESEDRHLLRPGRTPLNMKDARDAKKAWY</sequence>
<dbReference type="GeneID" id="17299901"/>
<evidence type="ECO:0000313" key="5">
    <source>
        <dbReference type="Proteomes" id="UP000011087"/>
    </source>
</evidence>
<feature type="compositionally biased region" description="Basic and acidic residues" evidence="2">
    <location>
        <begin position="500"/>
        <end position="512"/>
    </location>
</feature>
<dbReference type="Proteomes" id="UP000011087">
    <property type="component" value="Unassembled WGS sequence"/>
</dbReference>
<feature type="coiled-coil region" evidence="1">
    <location>
        <begin position="66"/>
        <end position="321"/>
    </location>
</feature>
<feature type="region of interest" description="Disordered" evidence="2">
    <location>
        <begin position="402"/>
        <end position="480"/>
    </location>
</feature>
<dbReference type="KEGG" id="gtt:GUITHDRAFT_110658"/>
<reference evidence="5" key="2">
    <citation type="submission" date="2012-11" db="EMBL/GenBank/DDBJ databases">
        <authorList>
            <person name="Kuo A."/>
            <person name="Curtis B.A."/>
            <person name="Tanifuji G."/>
            <person name="Burki F."/>
            <person name="Gruber A."/>
            <person name="Irimia M."/>
            <person name="Maruyama S."/>
            <person name="Arias M.C."/>
            <person name="Ball S.G."/>
            <person name="Gile G.H."/>
            <person name="Hirakawa Y."/>
            <person name="Hopkins J.F."/>
            <person name="Rensing S.A."/>
            <person name="Schmutz J."/>
            <person name="Symeonidi A."/>
            <person name="Elias M."/>
            <person name="Eveleigh R.J."/>
            <person name="Herman E.K."/>
            <person name="Klute M.J."/>
            <person name="Nakayama T."/>
            <person name="Obornik M."/>
            <person name="Reyes-Prieto A."/>
            <person name="Armbrust E.V."/>
            <person name="Aves S.J."/>
            <person name="Beiko R.G."/>
            <person name="Coutinho P."/>
            <person name="Dacks J.B."/>
            <person name="Durnford D.G."/>
            <person name="Fast N.M."/>
            <person name="Green B.R."/>
            <person name="Grisdale C."/>
            <person name="Hempe F."/>
            <person name="Henrissat B."/>
            <person name="Hoppner M.P."/>
            <person name="Ishida K.-I."/>
            <person name="Kim E."/>
            <person name="Koreny L."/>
            <person name="Kroth P.G."/>
            <person name="Liu Y."/>
            <person name="Malik S.-B."/>
            <person name="Maier U.G."/>
            <person name="McRose D."/>
            <person name="Mock T."/>
            <person name="Neilson J.A."/>
            <person name="Onodera N.T."/>
            <person name="Poole A.M."/>
            <person name="Pritham E.J."/>
            <person name="Richards T.A."/>
            <person name="Rocap G."/>
            <person name="Roy S.W."/>
            <person name="Sarai C."/>
            <person name="Schaack S."/>
            <person name="Shirato S."/>
            <person name="Slamovits C.H."/>
            <person name="Spencer D.F."/>
            <person name="Suzuki S."/>
            <person name="Worden A.Z."/>
            <person name="Zauner S."/>
            <person name="Barry K."/>
            <person name="Bell C."/>
            <person name="Bharti A.K."/>
            <person name="Crow J.A."/>
            <person name="Grimwood J."/>
            <person name="Kramer R."/>
            <person name="Lindquist E."/>
            <person name="Lucas S."/>
            <person name="Salamov A."/>
            <person name="McFadden G.I."/>
            <person name="Lane C.E."/>
            <person name="Keeling P.J."/>
            <person name="Gray M.W."/>
            <person name="Grigoriev I.V."/>
            <person name="Archibald J.M."/>
        </authorList>
    </citation>
    <scope>NUCLEOTIDE SEQUENCE</scope>
    <source>
        <strain evidence="5">CCMP2712</strain>
    </source>
</reference>
<evidence type="ECO:0000256" key="1">
    <source>
        <dbReference type="SAM" id="Coils"/>
    </source>
</evidence>
<dbReference type="PaxDb" id="55529-EKX43242"/>
<gene>
    <name evidence="3" type="ORF">GUITHDRAFT_110658</name>
</gene>
<feature type="compositionally biased region" description="Basic and acidic residues" evidence="2">
    <location>
        <begin position="523"/>
        <end position="533"/>
    </location>
</feature>
<name>L1J4J2_GUITC</name>
<evidence type="ECO:0000256" key="2">
    <source>
        <dbReference type="SAM" id="MobiDB-lite"/>
    </source>
</evidence>
<dbReference type="AlphaFoldDB" id="L1J4J2"/>
<dbReference type="RefSeq" id="XP_005830222.1">
    <property type="nucleotide sequence ID" value="XM_005830165.1"/>
</dbReference>
<evidence type="ECO:0000313" key="4">
    <source>
        <dbReference type="EnsemblProtists" id="EKX43242"/>
    </source>
</evidence>
<feature type="region of interest" description="Disordered" evidence="2">
    <location>
        <begin position="500"/>
        <end position="533"/>
    </location>
</feature>
<reference evidence="4" key="3">
    <citation type="submission" date="2016-03" db="UniProtKB">
        <authorList>
            <consortium name="EnsemblProtists"/>
        </authorList>
    </citation>
    <scope>IDENTIFICATION</scope>
</reference>
<dbReference type="EMBL" id="JH993011">
    <property type="protein sequence ID" value="EKX43242.1"/>
    <property type="molecule type" value="Genomic_DNA"/>
</dbReference>
<evidence type="ECO:0000313" key="3">
    <source>
        <dbReference type="EMBL" id="EKX43242.1"/>
    </source>
</evidence>
<dbReference type="EnsemblProtists" id="EKX43242">
    <property type="protein sequence ID" value="EKX43242"/>
    <property type="gene ID" value="GUITHDRAFT_110658"/>
</dbReference>